<name>A0AA88I0J8_ARTSF</name>
<feature type="compositionally biased region" description="Polar residues" evidence="11">
    <location>
        <begin position="78"/>
        <end position="88"/>
    </location>
</feature>
<comment type="similarity">
    <text evidence="7">Belongs to the paired homeobox family. Unc-4 subfamily.</text>
</comment>
<dbReference type="InterPro" id="IPR001356">
    <property type="entry name" value="HD"/>
</dbReference>
<dbReference type="GO" id="GO:0030182">
    <property type="term" value="P:neuron differentiation"/>
    <property type="evidence" value="ECO:0007669"/>
    <property type="project" value="TreeGrafter"/>
</dbReference>
<dbReference type="CDD" id="cd00086">
    <property type="entry name" value="homeodomain"/>
    <property type="match status" value="1"/>
</dbReference>
<gene>
    <name evidence="13" type="ORF">QYM36_005904</name>
</gene>
<dbReference type="FunFam" id="1.10.10.60:FF:000057">
    <property type="entry name" value="Short stature homeobox 2"/>
    <property type="match status" value="1"/>
</dbReference>
<dbReference type="PROSITE" id="PS50071">
    <property type="entry name" value="HOMEOBOX_2"/>
    <property type="match status" value="1"/>
</dbReference>
<protein>
    <recommendedName>
        <fullName evidence="8">Homeobox protein unc-4</fullName>
    </recommendedName>
</protein>
<dbReference type="InterPro" id="IPR051895">
    <property type="entry name" value="OTP_Homeobox"/>
</dbReference>
<dbReference type="SUPFAM" id="SSF46689">
    <property type="entry name" value="Homeodomain-like"/>
    <property type="match status" value="1"/>
</dbReference>
<evidence type="ECO:0000256" key="9">
    <source>
        <dbReference type="PROSITE-ProRule" id="PRU00108"/>
    </source>
</evidence>
<feature type="domain" description="Homeobox" evidence="12">
    <location>
        <begin position="95"/>
        <end position="155"/>
    </location>
</feature>
<evidence type="ECO:0000256" key="1">
    <source>
        <dbReference type="ARBA" id="ARBA00004123"/>
    </source>
</evidence>
<evidence type="ECO:0000256" key="11">
    <source>
        <dbReference type="SAM" id="MobiDB-lite"/>
    </source>
</evidence>
<dbReference type="Pfam" id="PF00046">
    <property type="entry name" value="Homeodomain"/>
    <property type="match status" value="1"/>
</dbReference>
<evidence type="ECO:0000313" key="14">
    <source>
        <dbReference type="Proteomes" id="UP001187531"/>
    </source>
</evidence>
<evidence type="ECO:0000256" key="2">
    <source>
        <dbReference type="ARBA" id="ARBA00006503"/>
    </source>
</evidence>
<comment type="similarity">
    <text evidence="2">Belongs to the paired homeobox family. Bicoid subfamily.</text>
</comment>
<keyword evidence="6 9" id="KW-0539">Nucleus</keyword>
<dbReference type="Proteomes" id="UP001187531">
    <property type="component" value="Unassembled WGS sequence"/>
</dbReference>
<evidence type="ECO:0000256" key="3">
    <source>
        <dbReference type="ARBA" id="ARBA00022473"/>
    </source>
</evidence>
<keyword evidence="14" id="KW-1185">Reference proteome</keyword>
<evidence type="ECO:0000313" key="13">
    <source>
        <dbReference type="EMBL" id="KAK2718728.1"/>
    </source>
</evidence>
<dbReference type="PANTHER" id="PTHR46770">
    <property type="entry name" value="HOMEOBOX PROTEIN ORTHOPEDIA"/>
    <property type="match status" value="1"/>
</dbReference>
<dbReference type="GO" id="GO:0000981">
    <property type="term" value="F:DNA-binding transcription factor activity, RNA polymerase II-specific"/>
    <property type="evidence" value="ECO:0007669"/>
    <property type="project" value="InterPro"/>
</dbReference>
<evidence type="ECO:0000256" key="5">
    <source>
        <dbReference type="ARBA" id="ARBA00023155"/>
    </source>
</evidence>
<dbReference type="SMART" id="SM00389">
    <property type="entry name" value="HOX"/>
    <property type="match status" value="1"/>
</dbReference>
<dbReference type="InterPro" id="IPR017970">
    <property type="entry name" value="Homeobox_CS"/>
</dbReference>
<dbReference type="GO" id="GO:0005634">
    <property type="term" value="C:nucleus"/>
    <property type="evidence" value="ECO:0007669"/>
    <property type="project" value="UniProtKB-SubCell"/>
</dbReference>
<accession>A0AA88I0J8</accession>
<keyword evidence="4 9" id="KW-0238">DNA-binding</keyword>
<dbReference type="PROSITE" id="PS00027">
    <property type="entry name" value="HOMEOBOX_1"/>
    <property type="match status" value="1"/>
</dbReference>
<dbReference type="PANTHER" id="PTHR46770:SF1">
    <property type="entry name" value="HOMEOBOX PROTEIN ORTHOPEDIA"/>
    <property type="match status" value="1"/>
</dbReference>
<dbReference type="Gene3D" id="1.10.10.60">
    <property type="entry name" value="Homeodomain-like"/>
    <property type="match status" value="1"/>
</dbReference>
<feature type="DNA-binding region" description="Homeobox" evidence="9">
    <location>
        <begin position="97"/>
        <end position="156"/>
    </location>
</feature>
<comment type="subcellular location">
    <subcellularLocation>
        <location evidence="1 9 10">Nucleus</location>
    </subcellularLocation>
</comment>
<evidence type="ECO:0000256" key="4">
    <source>
        <dbReference type="ARBA" id="ARBA00023125"/>
    </source>
</evidence>
<proteinExistence type="inferred from homology"/>
<evidence type="ECO:0000256" key="7">
    <source>
        <dbReference type="ARBA" id="ARBA00038351"/>
    </source>
</evidence>
<evidence type="ECO:0000256" key="8">
    <source>
        <dbReference type="ARBA" id="ARBA00069290"/>
    </source>
</evidence>
<dbReference type="GO" id="GO:0003677">
    <property type="term" value="F:DNA binding"/>
    <property type="evidence" value="ECO:0007669"/>
    <property type="project" value="UniProtKB-UniRule"/>
</dbReference>
<feature type="region of interest" description="Disordered" evidence="11">
    <location>
        <begin position="42"/>
        <end position="105"/>
    </location>
</feature>
<dbReference type="AlphaFoldDB" id="A0AA88I0J8"/>
<dbReference type="InterPro" id="IPR000047">
    <property type="entry name" value="HTH_motif"/>
</dbReference>
<reference evidence="13" key="1">
    <citation type="submission" date="2023-07" db="EMBL/GenBank/DDBJ databases">
        <title>Chromosome-level genome assembly of Artemia franciscana.</title>
        <authorList>
            <person name="Jo E."/>
        </authorList>
    </citation>
    <scope>NUCLEOTIDE SEQUENCE</scope>
    <source>
        <tissue evidence="13">Whole body</tissue>
    </source>
</reference>
<feature type="compositionally biased region" description="Low complexity" evidence="11">
    <location>
        <begin position="51"/>
        <end position="64"/>
    </location>
</feature>
<dbReference type="PRINTS" id="PR00031">
    <property type="entry name" value="HTHREPRESSR"/>
</dbReference>
<keyword evidence="5 9" id="KW-0371">Homeobox</keyword>
<dbReference type="InterPro" id="IPR009057">
    <property type="entry name" value="Homeodomain-like_sf"/>
</dbReference>
<comment type="caution">
    <text evidence="13">The sequence shown here is derived from an EMBL/GenBank/DDBJ whole genome shotgun (WGS) entry which is preliminary data.</text>
</comment>
<dbReference type="EMBL" id="JAVRJZ010000009">
    <property type="protein sequence ID" value="KAK2718728.1"/>
    <property type="molecule type" value="Genomic_DNA"/>
</dbReference>
<organism evidence="13 14">
    <name type="scientific">Artemia franciscana</name>
    <name type="common">Brine shrimp</name>
    <name type="synonym">Artemia sanfranciscana</name>
    <dbReference type="NCBI Taxonomy" id="6661"/>
    <lineage>
        <taxon>Eukaryota</taxon>
        <taxon>Metazoa</taxon>
        <taxon>Ecdysozoa</taxon>
        <taxon>Arthropoda</taxon>
        <taxon>Crustacea</taxon>
        <taxon>Branchiopoda</taxon>
        <taxon>Anostraca</taxon>
        <taxon>Artemiidae</taxon>
        <taxon>Artemia</taxon>
    </lineage>
</organism>
<evidence type="ECO:0000259" key="12">
    <source>
        <dbReference type="PROSITE" id="PS50071"/>
    </source>
</evidence>
<sequence length="346" mass="37772">MLRSNGTLSGNTIVSRNEELFARLGVRPADLSSSKMIPLYMGGRETRPVDSNSNSVQTVSSTSQGSYENISPGCNPALESSSSQQYTSKMDADKNKQKRHRTRFTPAQLAELERSFARTHYPDIFMREEVAMRIGLTESRVQVWFQNRRAKWKKRKKTGSPLRSGGVMPPHNLNPFGPMDAMVPGSVFSQDGRWGLAQSISQLSQSGVGALSQFGQWSQSSPLTSSLASAMSSNSGPSTIYPSHYGFGNLGSTLCGGFGNGFVPTSHYGSNMLPQVPPPGSIASTTPSPTESVSSLNHFATQVEVQSTLNSIPNQITEEQISEFWKSEGTRRRNFQEQAAIASLYR</sequence>
<evidence type="ECO:0000256" key="10">
    <source>
        <dbReference type="RuleBase" id="RU000682"/>
    </source>
</evidence>
<evidence type="ECO:0000256" key="6">
    <source>
        <dbReference type="ARBA" id="ARBA00023242"/>
    </source>
</evidence>
<keyword evidence="3" id="KW-0217">Developmental protein</keyword>